<evidence type="ECO:0000256" key="8">
    <source>
        <dbReference type="ARBA" id="ARBA00038435"/>
    </source>
</evidence>
<feature type="transmembrane region" description="Helical" evidence="10">
    <location>
        <begin position="361"/>
        <end position="382"/>
    </location>
</feature>
<feature type="domain" description="Na+/H+ antiporter NhaC-like C-terminal" evidence="11">
    <location>
        <begin position="231"/>
        <end position="509"/>
    </location>
</feature>
<dbReference type="EMBL" id="JBHSZZ010000019">
    <property type="protein sequence ID" value="MFC7186137.1"/>
    <property type="molecule type" value="Genomic_DNA"/>
</dbReference>
<name>A0ABD5YEF6_9EURY</name>
<dbReference type="AlphaFoldDB" id="A0ABD5YEF6"/>
<comment type="caution">
    <text evidence="12">The sequence shown here is derived from an EMBL/GenBank/DDBJ whole genome shotgun (WGS) entry which is preliminary data.</text>
</comment>
<evidence type="ECO:0000256" key="6">
    <source>
        <dbReference type="ARBA" id="ARBA00022989"/>
    </source>
</evidence>
<feature type="transmembrane region" description="Helical" evidence="10">
    <location>
        <begin position="282"/>
        <end position="302"/>
    </location>
</feature>
<evidence type="ECO:0000256" key="7">
    <source>
        <dbReference type="ARBA" id="ARBA00023136"/>
    </source>
</evidence>
<dbReference type="Proteomes" id="UP001596390">
    <property type="component" value="Unassembled WGS sequence"/>
</dbReference>
<evidence type="ECO:0000313" key="12">
    <source>
        <dbReference type="EMBL" id="MFC7186137.1"/>
    </source>
</evidence>
<evidence type="ECO:0000256" key="9">
    <source>
        <dbReference type="SAM" id="MobiDB-lite"/>
    </source>
</evidence>
<feature type="transmembrane region" description="Helical" evidence="10">
    <location>
        <begin position="248"/>
        <end position="270"/>
    </location>
</feature>
<dbReference type="PANTHER" id="PTHR33451">
    <property type="entry name" value="MALATE-2H(+)/NA(+)-LACTATE ANTIPORTER"/>
    <property type="match status" value="1"/>
</dbReference>
<evidence type="ECO:0000313" key="13">
    <source>
        <dbReference type="Proteomes" id="UP001596390"/>
    </source>
</evidence>
<keyword evidence="7 10" id="KW-0472">Membrane</keyword>
<comment type="similarity">
    <text evidence="8">Belongs to the NhaC Na(+)/H(+) (TC 2.A.35) antiporter family.</text>
</comment>
<keyword evidence="3" id="KW-0050">Antiport</keyword>
<gene>
    <name evidence="12" type="ORF">ACFQMK_04380</name>
</gene>
<feature type="transmembrane region" description="Helical" evidence="10">
    <location>
        <begin position="158"/>
        <end position="178"/>
    </location>
</feature>
<sequence length="539" mass="55594">MTGPPDDDSADRTDGQPPDDVSPGDNCGSAEDPALVADGGFGDEPVSTDEPRITFYGGKWASTVPIVFFILWAIVQSGVLGIGDTNGLVIGALVGTILGMFFVRGDWKTYADTIFEGMTQRVAATAIVAWLWAGMFAETLQVGGFVEGLIFAADALNVGAATFPAAAFVLCGLLATGIGTGYGATVAFVTLFFPAGVLIGASPVLLFAAILSGAVFGDNLAPVSDTTIVSAVTQDADIGGVVASRFKYAILAAVPAFVAYLVMGSVLSGASLEGAVALRESATALGLVHLVSMGVVIATAVAGRHIVEAISWGLVVAIAFNLAFGLSSVADVLVFTTTEATPVAALPFVRIGETAGVGGSLYSGAIGFFPLIVLTLLIVAMAQIMIRGGGFEAILEFLLDSVATTVRRAELTMVLGTATINGMITINTAAEIAIAPYVARLGEKFNINGYRRANILDANTSALGYIFPWAGGVLVGYQVMVGPGGLGEQYGSEMVVNPIEVVPYVFHGWFLVIVFLLAAVTGFGREYVPDRASEEVSRA</sequence>
<feature type="transmembrane region" description="Helical" evidence="10">
    <location>
        <begin position="123"/>
        <end position="146"/>
    </location>
</feature>
<feature type="transmembrane region" description="Helical" evidence="10">
    <location>
        <begin position="309"/>
        <end position="330"/>
    </location>
</feature>
<dbReference type="Pfam" id="PF03553">
    <property type="entry name" value="Na_H_antiporter"/>
    <property type="match status" value="1"/>
</dbReference>
<dbReference type="GO" id="GO:0005886">
    <property type="term" value="C:plasma membrane"/>
    <property type="evidence" value="ECO:0007669"/>
    <property type="project" value="UniProtKB-SubCell"/>
</dbReference>
<dbReference type="InterPro" id="IPR052180">
    <property type="entry name" value="NhaC_Na-H+_Antiporter"/>
</dbReference>
<dbReference type="InterPro" id="IPR018461">
    <property type="entry name" value="Na/H_Antiport_NhaC-like_C"/>
</dbReference>
<evidence type="ECO:0000256" key="3">
    <source>
        <dbReference type="ARBA" id="ARBA00022449"/>
    </source>
</evidence>
<keyword evidence="5 10" id="KW-0812">Transmembrane</keyword>
<feature type="transmembrane region" description="Helical" evidence="10">
    <location>
        <begin position="53"/>
        <end position="75"/>
    </location>
</feature>
<keyword evidence="2" id="KW-0813">Transport</keyword>
<feature type="transmembrane region" description="Helical" evidence="10">
    <location>
        <begin position="184"/>
        <end position="211"/>
    </location>
</feature>
<comment type="subcellular location">
    <subcellularLocation>
        <location evidence="1">Cell membrane</location>
        <topology evidence="1">Multi-pass membrane protein</topology>
    </subcellularLocation>
</comment>
<evidence type="ECO:0000256" key="5">
    <source>
        <dbReference type="ARBA" id="ARBA00022692"/>
    </source>
</evidence>
<evidence type="ECO:0000256" key="4">
    <source>
        <dbReference type="ARBA" id="ARBA00022475"/>
    </source>
</evidence>
<keyword evidence="4" id="KW-1003">Cell membrane</keyword>
<organism evidence="12 13">
    <name type="scientific">Halorubrum yunnanense</name>
    <dbReference type="NCBI Taxonomy" id="1526162"/>
    <lineage>
        <taxon>Archaea</taxon>
        <taxon>Methanobacteriati</taxon>
        <taxon>Methanobacteriota</taxon>
        <taxon>Stenosarchaea group</taxon>
        <taxon>Halobacteria</taxon>
        <taxon>Halobacteriales</taxon>
        <taxon>Haloferacaceae</taxon>
        <taxon>Halorubrum</taxon>
    </lineage>
</organism>
<feature type="transmembrane region" description="Helical" evidence="10">
    <location>
        <begin position="501"/>
        <end position="523"/>
    </location>
</feature>
<evidence type="ECO:0000256" key="1">
    <source>
        <dbReference type="ARBA" id="ARBA00004651"/>
    </source>
</evidence>
<evidence type="ECO:0000256" key="2">
    <source>
        <dbReference type="ARBA" id="ARBA00022448"/>
    </source>
</evidence>
<evidence type="ECO:0000256" key="10">
    <source>
        <dbReference type="SAM" id="Phobius"/>
    </source>
</evidence>
<protein>
    <submittedName>
        <fullName evidence="12">Na+/H+ antiporter NhaC family protein</fullName>
    </submittedName>
</protein>
<feature type="region of interest" description="Disordered" evidence="9">
    <location>
        <begin position="1"/>
        <end position="43"/>
    </location>
</feature>
<reference evidence="12 13" key="1">
    <citation type="journal article" date="2019" name="Int. J. Syst. Evol. Microbiol.">
        <title>The Global Catalogue of Microorganisms (GCM) 10K type strain sequencing project: providing services to taxonomists for standard genome sequencing and annotation.</title>
        <authorList>
            <consortium name="The Broad Institute Genomics Platform"/>
            <consortium name="The Broad Institute Genome Sequencing Center for Infectious Disease"/>
            <person name="Wu L."/>
            <person name="Ma J."/>
        </authorList>
    </citation>
    <scope>NUCLEOTIDE SEQUENCE [LARGE SCALE GENOMIC DNA]</scope>
    <source>
        <strain evidence="12 13">Q85</strain>
    </source>
</reference>
<feature type="transmembrane region" description="Helical" evidence="10">
    <location>
        <begin position="462"/>
        <end position="481"/>
    </location>
</feature>
<keyword evidence="13" id="KW-1185">Reference proteome</keyword>
<dbReference type="GO" id="GO:0015297">
    <property type="term" value="F:antiporter activity"/>
    <property type="evidence" value="ECO:0007669"/>
    <property type="project" value="UniProtKB-KW"/>
</dbReference>
<dbReference type="PANTHER" id="PTHR33451:SF3">
    <property type="entry name" value="MALATE-2H(+)_NA(+)-LACTATE ANTIPORTER"/>
    <property type="match status" value="1"/>
</dbReference>
<dbReference type="RefSeq" id="WP_267663110.1">
    <property type="nucleotide sequence ID" value="NZ_JAODIX010000019.1"/>
</dbReference>
<feature type="transmembrane region" description="Helical" evidence="10">
    <location>
        <begin position="87"/>
        <end position="103"/>
    </location>
</feature>
<proteinExistence type="inferred from homology"/>
<evidence type="ECO:0000259" key="11">
    <source>
        <dbReference type="Pfam" id="PF03553"/>
    </source>
</evidence>
<keyword evidence="6 10" id="KW-1133">Transmembrane helix</keyword>
<accession>A0ABD5YEF6</accession>